<dbReference type="CDD" id="cd06163">
    <property type="entry name" value="S2P-M50_PDZ_RseP-like"/>
    <property type="match status" value="1"/>
</dbReference>
<proteinExistence type="inferred from homology"/>
<evidence type="ECO:0000256" key="5">
    <source>
        <dbReference type="ARBA" id="ARBA00022692"/>
    </source>
</evidence>
<dbReference type="Proteomes" id="UP001144471">
    <property type="component" value="Unassembled WGS sequence"/>
</dbReference>
<accession>A0A9W6GM43</accession>
<evidence type="ECO:0000256" key="11">
    <source>
        <dbReference type="SAM" id="Phobius"/>
    </source>
</evidence>
<dbReference type="GO" id="GO:0016020">
    <property type="term" value="C:membrane"/>
    <property type="evidence" value="ECO:0007669"/>
    <property type="project" value="UniProtKB-SubCell"/>
</dbReference>
<comment type="caution">
    <text evidence="13">The sequence shown here is derived from an EMBL/GenBank/DDBJ whole genome shotgun (WGS) entry which is preliminary data.</text>
</comment>
<gene>
    <name evidence="13" type="ORF">PM10SUCC1_19740</name>
</gene>
<keyword evidence="14" id="KW-1185">Reference proteome</keyword>
<dbReference type="InterPro" id="IPR008915">
    <property type="entry name" value="Peptidase_M50"/>
</dbReference>
<evidence type="ECO:0000256" key="4">
    <source>
        <dbReference type="ARBA" id="ARBA00022670"/>
    </source>
</evidence>
<evidence type="ECO:0000256" key="6">
    <source>
        <dbReference type="ARBA" id="ARBA00022801"/>
    </source>
</evidence>
<keyword evidence="6" id="KW-0378">Hydrolase</keyword>
<dbReference type="Gene3D" id="2.30.42.10">
    <property type="match status" value="1"/>
</dbReference>
<dbReference type="GO" id="GO:0004222">
    <property type="term" value="F:metalloendopeptidase activity"/>
    <property type="evidence" value="ECO:0007669"/>
    <property type="project" value="InterPro"/>
</dbReference>
<dbReference type="InterPro" id="IPR036034">
    <property type="entry name" value="PDZ_sf"/>
</dbReference>
<dbReference type="GO" id="GO:0006508">
    <property type="term" value="P:proteolysis"/>
    <property type="evidence" value="ECO:0007669"/>
    <property type="project" value="UniProtKB-KW"/>
</dbReference>
<dbReference type="PROSITE" id="PS50106">
    <property type="entry name" value="PDZ"/>
    <property type="match status" value="1"/>
</dbReference>
<evidence type="ECO:0000313" key="14">
    <source>
        <dbReference type="Proteomes" id="UP001144471"/>
    </source>
</evidence>
<dbReference type="EMBL" id="BSDY01000008">
    <property type="protein sequence ID" value="GLI56460.1"/>
    <property type="molecule type" value="Genomic_DNA"/>
</dbReference>
<reference evidence="13" key="1">
    <citation type="submission" date="2022-12" db="EMBL/GenBank/DDBJ databases">
        <title>Reference genome sequencing for broad-spectrum identification of bacterial and archaeal isolates by mass spectrometry.</title>
        <authorList>
            <person name="Sekiguchi Y."/>
            <person name="Tourlousse D.M."/>
        </authorList>
    </citation>
    <scope>NUCLEOTIDE SEQUENCE</scope>
    <source>
        <strain evidence="13">10succ1</strain>
    </source>
</reference>
<keyword evidence="8 11" id="KW-1133">Transmembrane helix</keyword>
<feature type="transmembrane region" description="Helical" evidence="11">
    <location>
        <begin position="316"/>
        <end position="333"/>
    </location>
</feature>
<dbReference type="PANTHER" id="PTHR42837">
    <property type="entry name" value="REGULATOR OF SIGMA-E PROTEASE RSEP"/>
    <property type="match status" value="1"/>
</dbReference>
<name>A0A9W6GM43_9FUSO</name>
<feature type="domain" description="PDZ" evidence="12">
    <location>
        <begin position="107"/>
        <end position="180"/>
    </location>
</feature>
<comment type="similarity">
    <text evidence="3">Belongs to the peptidase M50B family.</text>
</comment>
<keyword evidence="10 11" id="KW-0472">Membrane</keyword>
<sequence length="343" mass="37994">MNLLITIFILGIIIFIHELGHFLTAKYFKMPVAEFAIGMGPKIYSHETLETTYSIRAIPIGGFVNIEGMEVESKVKDGFNSKPPIARFIVLFAGVFMNFILALVIIYGMVVASGKVIQNEEAVVGNVMEQSKAYNVLQKGDEILEINNRSIDKWDEILGVVREEIRKEGDTLKMVVLRGDENVALEIEPYYDEERKQPIIGILPDYSVEKYGLAEGFKVTGTTFVDIFAQTLNGLKMLVTGKVKADEVTGPVGMIKVVEQASKGGALLLVWLTAVLSVNIGIFNLLPFPALDGGRIVFVVLELLGVNVNKKLEERLHMAGMIILLGLILLITMNDVSNMFIRK</sequence>
<comment type="cofactor">
    <cofactor evidence="1">
        <name>Zn(2+)</name>
        <dbReference type="ChEBI" id="CHEBI:29105"/>
    </cofactor>
</comment>
<evidence type="ECO:0000259" key="12">
    <source>
        <dbReference type="PROSITE" id="PS50106"/>
    </source>
</evidence>
<evidence type="ECO:0000256" key="9">
    <source>
        <dbReference type="ARBA" id="ARBA00023049"/>
    </source>
</evidence>
<evidence type="ECO:0000256" key="2">
    <source>
        <dbReference type="ARBA" id="ARBA00004141"/>
    </source>
</evidence>
<dbReference type="SMART" id="SM00228">
    <property type="entry name" value="PDZ"/>
    <property type="match status" value="1"/>
</dbReference>
<evidence type="ECO:0000256" key="10">
    <source>
        <dbReference type="ARBA" id="ARBA00023136"/>
    </source>
</evidence>
<protein>
    <submittedName>
        <fullName evidence="13">Zinc metalloprotease</fullName>
    </submittedName>
</protein>
<dbReference type="RefSeq" id="WP_281835638.1">
    <property type="nucleotide sequence ID" value="NZ_BSDY01000008.1"/>
</dbReference>
<dbReference type="AlphaFoldDB" id="A0A9W6GM43"/>
<feature type="transmembrane region" description="Helical" evidence="11">
    <location>
        <begin position="85"/>
        <end position="110"/>
    </location>
</feature>
<evidence type="ECO:0000256" key="1">
    <source>
        <dbReference type="ARBA" id="ARBA00001947"/>
    </source>
</evidence>
<dbReference type="InterPro" id="IPR001478">
    <property type="entry name" value="PDZ"/>
</dbReference>
<dbReference type="InterPro" id="IPR004387">
    <property type="entry name" value="Pept_M50_Zn"/>
</dbReference>
<evidence type="ECO:0000256" key="7">
    <source>
        <dbReference type="ARBA" id="ARBA00022833"/>
    </source>
</evidence>
<keyword evidence="9 13" id="KW-0482">Metalloprotease</keyword>
<evidence type="ECO:0000256" key="8">
    <source>
        <dbReference type="ARBA" id="ARBA00022989"/>
    </source>
</evidence>
<keyword evidence="7" id="KW-0862">Zinc</keyword>
<organism evidence="13 14">
    <name type="scientific">Propionigenium maris DSM 9537</name>
    <dbReference type="NCBI Taxonomy" id="1123000"/>
    <lineage>
        <taxon>Bacteria</taxon>
        <taxon>Fusobacteriati</taxon>
        <taxon>Fusobacteriota</taxon>
        <taxon>Fusobacteriia</taxon>
        <taxon>Fusobacteriales</taxon>
        <taxon>Fusobacteriaceae</taxon>
        <taxon>Propionigenium</taxon>
    </lineage>
</organism>
<feature type="transmembrane region" description="Helical" evidence="11">
    <location>
        <begin position="266"/>
        <end position="286"/>
    </location>
</feature>
<evidence type="ECO:0000313" key="13">
    <source>
        <dbReference type="EMBL" id="GLI56460.1"/>
    </source>
</evidence>
<dbReference type="SUPFAM" id="SSF50156">
    <property type="entry name" value="PDZ domain-like"/>
    <property type="match status" value="1"/>
</dbReference>
<dbReference type="PANTHER" id="PTHR42837:SF2">
    <property type="entry name" value="MEMBRANE METALLOPROTEASE ARASP2, CHLOROPLASTIC-RELATED"/>
    <property type="match status" value="1"/>
</dbReference>
<dbReference type="Pfam" id="PF02163">
    <property type="entry name" value="Peptidase_M50"/>
    <property type="match status" value="1"/>
</dbReference>
<keyword evidence="4" id="KW-0645">Protease</keyword>
<keyword evidence="5 11" id="KW-0812">Transmembrane</keyword>
<comment type="subcellular location">
    <subcellularLocation>
        <location evidence="2">Membrane</location>
        <topology evidence="2">Multi-pass membrane protein</topology>
    </subcellularLocation>
</comment>
<evidence type="ECO:0000256" key="3">
    <source>
        <dbReference type="ARBA" id="ARBA00007931"/>
    </source>
</evidence>